<protein>
    <recommendedName>
        <fullName evidence="3">Ubiquitin-like domain-containing protein</fullName>
    </recommendedName>
</protein>
<dbReference type="PANTHER" id="PTHR38031:SF1">
    <property type="entry name" value="SULFUR CARRIER PROTEIN CYSO"/>
    <property type="match status" value="1"/>
</dbReference>
<comment type="caution">
    <text evidence="1">The sequence shown here is derived from an EMBL/GenBank/DDBJ whole genome shotgun (WGS) entry which is preliminary data.</text>
</comment>
<organism evidence="1 2">
    <name type="scientific">candidate division MSBL1 archaeon SCGC-AAA259I14</name>
    <dbReference type="NCBI Taxonomy" id="1698268"/>
    <lineage>
        <taxon>Archaea</taxon>
        <taxon>Methanobacteriati</taxon>
        <taxon>Methanobacteriota</taxon>
        <taxon>candidate division MSBL1</taxon>
    </lineage>
</organism>
<gene>
    <name evidence="1" type="ORF">AKJ38_03115</name>
</gene>
<accession>A0A133UQX1</accession>
<dbReference type="Gene3D" id="3.10.20.30">
    <property type="match status" value="1"/>
</dbReference>
<proteinExistence type="predicted"/>
<dbReference type="AlphaFoldDB" id="A0A133UQX1"/>
<dbReference type="SUPFAM" id="SSF54285">
    <property type="entry name" value="MoaD/ThiS"/>
    <property type="match status" value="1"/>
</dbReference>
<dbReference type="Pfam" id="PF02597">
    <property type="entry name" value="ThiS"/>
    <property type="match status" value="1"/>
</dbReference>
<evidence type="ECO:0000313" key="2">
    <source>
        <dbReference type="Proteomes" id="UP000070414"/>
    </source>
</evidence>
<keyword evidence="2" id="KW-1185">Reference proteome</keyword>
<evidence type="ECO:0008006" key="3">
    <source>
        <dbReference type="Google" id="ProtNLM"/>
    </source>
</evidence>
<dbReference type="InterPro" id="IPR016155">
    <property type="entry name" value="Mopterin_synth/thiamin_S_b"/>
</dbReference>
<evidence type="ECO:0000313" key="1">
    <source>
        <dbReference type="EMBL" id="KXA96539.1"/>
    </source>
</evidence>
<dbReference type="Proteomes" id="UP000070414">
    <property type="component" value="Unassembled WGS sequence"/>
</dbReference>
<dbReference type="InterPro" id="IPR012675">
    <property type="entry name" value="Beta-grasp_dom_sf"/>
</dbReference>
<dbReference type="EMBL" id="LHXS01000058">
    <property type="protein sequence ID" value="KXA96539.1"/>
    <property type="molecule type" value="Genomic_DNA"/>
</dbReference>
<dbReference type="InterPro" id="IPR052045">
    <property type="entry name" value="Sulfur_Carrier/Prot_Modifier"/>
</dbReference>
<dbReference type="PANTHER" id="PTHR38031">
    <property type="entry name" value="SULFUR CARRIER PROTEIN SLR0821-RELATED"/>
    <property type="match status" value="1"/>
</dbReference>
<dbReference type="InterPro" id="IPR003749">
    <property type="entry name" value="ThiS/MoaD-like"/>
</dbReference>
<reference evidence="1 2" key="1">
    <citation type="journal article" date="2016" name="Sci. Rep.">
        <title>Metabolic traits of an uncultured archaeal lineage -MSBL1- from brine pools of the Red Sea.</title>
        <authorList>
            <person name="Mwirichia R."/>
            <person name="Alam I."/>
            <person name="Rashid M."/>
            <person name="Vinu M."/>
            <person name="Ba-Alawi W."/>
            <person name="Anthony Kamau A."/>
            <person name="Kamanda Ngugi D."/>
            <person name="Goker M."/>
            <person name="Klenk H.P."/>
            <person name="Bajic V."/>
            <person name="Stingl U."/>
        </authorList>
    </citation>
    <scope>NUCLEOTIDE SEQUENCE [LARGE SCALE GENOMIC DNA]</scope>
    <source>
        <strain evidence="1">SCGC-AAA259I14</strain>
    </source>
</reference>
<name>A0A133UQX1_9EURY</name>
<sequence>MKVRVTIREEIKEGTGPTSIKIPIKEQETIDTLLIKLSRRNPELVESILDPRTGNIKEEFNVHLNGRSIRKIKGLHTRLKDKDEITIQVSKN</sequence>